<organism evidence="3 4">
    <name type="scientific">Alcanivorax hongdengensis A-11-3</name>
    <dbReference type="NCBI Taxonomy" id="1177179"/>
    <lineage>
        <taxon>Bacteria</taxon>
        <taxon>Pseudomonadati</taxon>
        <taxon>Pseudomonadota</taxon>
        <taxon>Gammaproteobacteria</taxon>
        <taxon>Oceanospirillales</taxon>
        <taxon>Alcanivoracaceae</taxon>
        <taxon>Alcanivorax</taxon>
    </lineage>
</organism>
<dbReference type="Pfam" id="PF00984">
    <property type="entry name" value="UDPG_MGDP_dh"/>
    <property type="match status" value="1"/>
</dbReference>
<dbReference type="Gene3D" id="3.40.50.720">
    <property type="entry name" value="NAD(P)-binding Rossmann-like Domain"/>
    <property type="match status" value="1"/>
</dbReference>
<dbReference type="Proteomes" id="UP000010164">
    <property type="component" value="Unassembled WGS sequence"/>
</dbReference>
<dbReference type="PIRSF" id="PIRSF000124">
    <property type="entry name" value="UDPglc_GDPman_dh"/>
    <property type="match status" value="1"/>
</dbReference>
<dbReference type="InterPro" id="IPR036220">
    <property type="entry name" value="UDP-Glc/GDP-Man_DH_C_sf"/>
</dbReference>
<dbReference type="PATRIC" id="fig|1177179.3.peg.2852"/>
<dbReference type="InterPro" id="IPR014026">
    <property type="entry name" value="UDP-Glc/GDP-Man_DH_dimer"/>
</dbReference>
<keyword evidence="4" id="KW-1185">Reference proteome</keyword>
<dbReference type="SUPFAM" id="SSF48179">
    <property type="entry name" value="6-phosphogluconate dehydrogenase C-terminal domain-like"/>
    <property type="match status" value="1"/>
</dbReference>
<dbReference type="SMART" id="SM00984">
    <property type="entry name" value="UDPG_MGDP_dh_C"/>
    <property type="match status" value="1"/>
</dbReference>
<accession>L0W983</accession>
<evidence type="ECO:0000259" key="2">
    <source>
        <dbReference type="SMART" id="SM00984"/>
    </source>
</evidence>
<reference evidence="3 4" key="1">
    <citation type="journal article" date="2012" name="J. Bacteriol.">
        <title>Genome Sequence of the Alkane-Degrading Bacterium Alcanivorax hongdengensis Type Strain A-11-3.</title>
        <authorList>
            <person name="Lai Q."/>
            <person name="Shao Z."/>
        </authorList>
    </citation>
    <scope>NUCLEOTIDE SEQUENCE [LARGE SCALE GENOMIC DNA]</scope>
    <source>
        <strain evidence="3 4">A-11-3</strain>
    </source>
</reference>
<dbReference type="NCBIfam" id="TIGR03026">
    <property type="entry name" value="NDP-sugDHase"/>
    <property type="match status" value="1"/>
</dbReference>
<dbReference type="GO" id="GO:0000271">
    <property type="term" value="P:polysaccharide biosynthetic process"/>
    <property type="evidence" value="ECO:0007669"/>
    <property type="project" value="InterPro"/>
</dbReference>
<protein>
    <submittedName>
        <fullName evidence="3">UDP-glucose/GDP-mannose dehydrogenase</fullName>
    </submittedName>
</protein>
<evidence type="ECO:0000313" key="4">
    <source>
        <dbReference type="Proteomes" id="UP000010164"/>
    </source>
</evidence>
<dbReference type="eggNOG" id="COG0677">
    <property type="taxonomic scope" value="Bacteria"/>
</dbReference>
<dbReference type="GO" id="GO:0016628">
    <property type="term" value="F:oxidoreductase activity, acting on the CH-CH group of donors, NAD or NADP as acceptor"/>
    <property type="evidence" value="ECO:0007669"/>
    <property type="project" value="InterPro"/>
</dbReference>
<dbReference type="AlphaFoldDB" id="L0W983"/>
<evidence type="ECO:0000256" key="1">
    <source>
        <dbReference type="ARBA" id="ARBA00023002"/>
    </source>
</evidence>
<dbReference type="InterPro" id="IPR028359">
    <property type="entry name" value="UDP_ManNAc/GlcNAc_DH"/>
</dbReference>
<evidence type="ECO:0000313" key="3">
    <source>
        <dbReference type="EMBL" id="EKF73298.1"/>
    </source>
</evidence>
<dbReference type="InterPro" id="IPR017476">
    <property type="entry name" value="UDP-Glc/GDP-Man"/>
</dbReference>
<comment type="caution">
    <text evidence="3">The sequence shown here is derived from an EMBL/GenBank/DDBJ whole genome shotgun (WGS) entry which is preliminary data.</text>
</comment>
<dbReference type="SUPFAM" id="SSF52413">
    <property type="entry name" value="UDP-glucose/GDP-mannose dehydrogenase C-terminal domain"/>
    <property type="match status" value="1"/>
</dbReference>
<dbReference type="STRING" id="1177179.A11A3_14465"/>
<dbReference type="InterPro" id="IPR008927">
    <property type="entry name" value="6-PGluconate_DH-like_C_sf"/>
</dbReference>
<dbReference type="GO" id="GO:0051287">
    <property type="term" value="F:NAD binding"/>
    <property type="evidence" value="ECO:0007669"/>
    <property type="project" value="InterPro"/>
</dbReference>
<gene>
    <name evidence="3" type="ORF">A11A3_14465</name>
</gene>
<dbReference type="Pfam" id="PF03720">
    <property type="entry name" value="UDPG_MGDP_dh_C"/>
    <property type="match status" value="1"/>
</dbReference>
<keyword evidence="1" id="KW-0560">Oxidoreductase</keyword>
<dbReference type="PANTHER" id="PTHR43491:SF1">
    <property type="entry name" value="UDP-N-ACETYL-D-MANNOSAMINE DEHYDROGENASE"/>
    <property type="match status" value="1"/>
</dbReference>
<feature type="domain" description="UDP-glucose/GDP-mannose dehydrogenase C-terminal" evidence="2">
    <location>
        <begin position="115"/>
        <end position="213"/>
    </location>
</feature>
<proteinExistence type="predicted"/>
<dbReference type="GO" id="GO:0016616">
    <property type="term" value="F:oxidoreductase activity, acting on the CH-OH group of donors, NAD or NADP as acceptor"/>
    <property type="evidence" value="ECO:0007669"/>
    <property type="project" value="InterPro"/>
</dbReference>
<dbReference type="PIRSF" id="PIRSF500136">
    <property type="entry name" value="UDP_ManNAc_DH"/>
    <property type="match status" value="1"/>
</dbReference>
<sequence length="221" mass="24641">MTKLLENIHRAVNIGLVNEMKVVADRMGIDIFEVVDAAATKPFGFTPYYPGPGLGGHCIPIDPFYLTWKAREYGLHTRFIELSGEVNQAMPEYVVSKTMDGLNDQGKALKGSRVLVLGIAYKKNVDDMRESPSVAIMELLEAKGAQVAYSDPHVLHFPKMREHHFELSSEPLTAENLASFDAVVLATDHDRFDYELILEHAPILVDTRGKYRAANKTVIKA</sequence>
<dbReference type="PANTHER" id="PTHR43491">
    <property type="entry name" value="UDP-N-ACETYL-D-MANNOSAMINE DEHYDROGENASE"/>
    <property type="match status" value="1"/>
</dbReference>
<name>L0W983_9GAMM</name>
<dbReference type="EMBL" id="AMRJ01000029">
    <property type="protein sequence ID" value="EKF73298.1"/>
    <property type="molecule type" value="Genomic_DNA"/>
</dbReference>
<dbReference type="InterPro" id="IPR014027">
    <property type="entry name" value="UDP-Glc/GDP-Man_DH_C"/>
</dbReference>